<dbReference type="AlphaFoldDB" id="A0A0E9PXH4"/>
<proteinExistence type="predicted"/>
<reference evidence="1" key="1">
    <citation type="submission" date="2014-11" db="EMBL/GenBank/DDBJ databases">
        <authorList>
            <person name="Amaro Gonzalez C."/>
        </authorList>
    </citation>
    <scope>NUCLEOTIDE SEQUENCE</scope>
</reference>
<name>A0A0E9PXH4_ANGAN</name>
<accession>A0A0E9PXH4</accession>
<evidence type="ECO:0000313" key="1">
    <source>
        <dbReference type="EMBL" id="JAH08760.1"/>
    </source>
</evidence>
<protein>
    <submittedName>
        <fullName evidence="1">Uncharacterized protein</fullName>
    </submittedName>
</protein>
<organism evidence="1">
    <name type="scientific">Anguilla anguilla</name>
    <name type="common">European freshwater eel</name>
    <name type="synonym">Muraena anguilla</name>
    <dbReference type="NCBI Taxonomy" id="7936"/>
    <lineage>
        <taxon>Eukaryota</taxon>
        <taxon>Metazoa</taxon>
        <taxon>Chordata</taxon>
        <taxon>Craniata</taxon>
        <taxon>Vertebrata</taxon>
        <taxon>Euteleostomi</taxon>
        <taxon>Actinopterygii</taxon>
        <taxon>Neopterygii</taxon>
        <taxon>Teleostei</taxon>
        <taxon>Anguilliformes</taxon>
        <taxon>Anguillidae</taxon>
        <taxon>Anguilla</taxon>
    </lineage>
</organism>
<reference evidence="1" key="2">
    <citation type="journal article" date="2015" name="Fish Shellfish Immunol.">
        <title>Early steps in the European eel (Anguilla anguilla)-Vibrio vulnificus interaction in the gills: Role of the RtxA13 toxin.</title>
        <authorList>
            <person name="Callol A."/>
            <person name="Pajuelo D."/>
            <person name="Ebbesson L."/>
            <person name="Teles M."/>
            <person name="MacKenzie S."/>
            <person name="Amaro C."/>
        </authorList>
    </citation>
    <scope>NUCLEOTIDE SEQUENCE</scope>
</reference>
<sequence length="38" mass="4576">MLSFFYKKILCSYLSNYNYFLVIIIDDHSGKKSKHFIV</sequence>
<dbReference type="EMBL" id="GBXM01099817">
    <property type="protein sequence ID" value="JAH08760.1"/>
    <property type="molecule type" value="Transcribed_RNA"/>
</dbReference>